<reference evidence="2 3" key="1">
    <citation type="submission" date="2017-04" db="EMBL/GenBank/DDBJ databases">
        <authorList>
            <person name="Afonso C.L."/>
            <person name="Miller P.J."/>
            <person name="Scott M.A."/>
            <person name="Spackman E."/>
            <person name="Goraichik I."/>
            <person name="Dimitrov K.M."/>
            <person name="Suarez D.L."/>
            <person name="Swayne D.E."/>
        </authorList>
    </citation>
    <scope>NUCLEOTIDE SEQUENCE [LARGE SCALE GENOMIC DNA]</scope>
    <source>
        <strain evidence="2 3">B5P</strain>
    </source>
</reference>
<dbReference type="AlphaFoldDB" id="A0A1X7PIT9"/>
<dbReference type="EMBL" id="FXBL01000004">
    <property type="protein sequence ID" value="SMH50964.1"/>
    <property type="molecule type" value="Genomic_DNA"/>
</dbReference>
<evidence type="ECO:0000313" key="2">
    <source>
        <dbReference type="EMBL" id="SMH50964.1"/>
    </source>
</evidence>
<evidence type="ECO:0000259" key="1">
    <source>
        <dbReference type="Pfam" id="PF07978"/>
    </source>
</evidence>
<dbReference type="Proteomes" id="UP000193083">
    <property type="component" value="Unassembled WGS sequence"/>
</dbReference>
<dbReference type="InterPro" id="IPR012577">
    <property type="entry name" value="NIPSNAP"/>
</dbReference>
<gene>
    <name evidence="2" type="ORF">SAMN02982922_4299</name>
</gene>
<dbReference type="OrthoDB" id="9809695at2"/>
<organism evidence="2 3">
    <name type="scientific">Mesorhizobium australicum</name>
    <dbReference type="NCBI Taxonomy" id="536018"/>
    <lineage>
        <taxon>Bacteria</taxon>
        <taxon>Pseudomonadati</taxon>
        <taxon>Pseudomonadota</taxon>
        <taxon>Alphaproteobacteria</taxon>
        <taxon>Hyphomicrobiales</taxon>
        <taxon>Phyllobacteriaceae</taxon>
        <taxon>Mesorhizobium</taxon>
    </lineage>
</organism>
<name>A0A1X7PIT9_9HYPH</name>
<proteinExistence type="predicted"/>
<evidence type="ECO:0000313" key="3">
    <source>
        <dbReference type="Proteomes" id="UP000193083"/>
    </source>
</evidence>
<feature type="domain" description="NIPSNAP" evidence="1">
    <location>
        <begin position="5"/>
        <end position="89"/>
    </location>
</feature>
<dbReference type="RefSeq" id="WP_085466005.1">
    <property type="nucleotide sequence ID" value="NZ_FXBL01000004.1"/>
</dbReference>
<accession>A0A1X7PIT9</accession>
<sequence length="213" mass="23419">MTVLELRQYTMAPGRRQDFVDIFDREFVETQEALGIEVLGQFMDLDRPDRYVWIRRFPDMERRAAALDAFYSGPVWAQHSEAANATMTEWHDVLLLKPAGAGSDLAASPAERLPHGHRAAEGNRLAVLVWDVPPERLASFAAAAAGALPGLRAVYVTEPSANTYPRLPIREDASVVVAILDGEPPADKTRLRGLAPSQVLRLAPTPRSALRGV</sequence>
<dbReference type="Pfam" id="PF07978">
    <property type="entry name" value="NIPSNAP"/>
    <property type="match status" value="1"/>
</dbReference>
<dbReference type="SUPFAM" id="SSF54909">
    <property type="entry name" value="Dimeric alpha+beta barrel"/>
    <property type="match status" value="1"/>
</dbReference>
<protein>
    <submittedName>
        <fullName evidence="2">NIPSNAP protein</fullName>
    </submittedName>
</protein>
<dbReference type="InterPro" id="IPR011008">
    <property type="entry name" value="Dimeric_a/b-barrel"/>
</dbReference>
<keyword evidence="3" id="KW-1185">Reference proteome</keyword>
<dbReference type="Gene3D" id="3.30.70.100">
    <property type="match status" value="1"/>
</dbReference>